<dbReference type="InterPro" id="IPR006127">
    <property type="entry name" value="ZnuA-like"/>
</dbReference>
<keyword evidence="4 6" id="KW-0732">Signal</keyword>
<dbReference type="PANTHER" id="PTHR42953">
    <property type="entry name" value="HIGH-AFFINITY ZINC UPTAKE SYSTEM PROTEIN ZNUA-RELATED"/>
    <property type="match status" value="1"/>
</dbReference>
<dbReference type="PROSITE" id="PS51257">
    <property type="entry name" value="PROKAR_LIPOPROTEIN"/>
    <property type="match status" value="1"/>
</dbReference>
<proteinExistence type="inferred from homology"/>
<comment type="similarity">
    <text evidence="5">Belongs to the bacterial solute-binding protein 9 family.</text>
</comment>
<keyword evidence="2 5" id="KW-0813">Transport</keyword>
<dbReference type="PANTHER" id="PTHR42953:SF1">
    <property type="entry name" value="METAL-BINDING PROTEIN HI_0362-RELATED"/>
    <property type="match status" value="1"/>
</dbReference>
<sequence length="324" mass="35529">MQPLPKKMPGPFKRAMLTVAYVAMIALAACSPAGEEAEFKPLDGDRPVKITTTIGMITDVAKEIGGEHVQVTGLMKAGIDPHLYKASQGDIKRLDEADLILYNGLHLEGKMAEVLDQMNRKKPTIAVTKNIPESELLAGDPESGTQHDPHVWFDVKLWMKAAEVIRDELVKIDPTHADTYKKNAEAYLQKMEELDRYAREQLATIPPESRVLVTAHDAFGYFGRAYGVEVKGLQGISTASETGTKDVADLRDLLVQRKIKAVFVESSVPADRIRAVIEGAKQLGHDVKIGGELFSDAMGPEGTEEGTYLGMVRHNVDTIVKALK</sequence>
<evidence type="ECO:0000256" key="5">
    <source>
        <dbReference type="RuleBase" id="RU003512"/>
    </source>
</evidence>
<keyword evidence="3" id="KW-0479">Metal-binding</keyword>
<dbReference type="InterPro" id="IPR006128">
    <property type="entry name" value="Lipoprotein_PsaA-like"/>
</dbReference>
<dbReference type="RefSeq" id="WP_379252768.1">
    <property type="nucleotide sequence ID" value="NZ_JBHTGQ010000018.1"/>
</dbReference>
<evidence type="ECO:0000313" key="8">
    <source>
        <dbReference type="Proteomes" id="UP001596528"/>
    </source>
</evidence>
<keyword evidence="8" id="KW-1185">Reference proteome</keyword>
<comment type="subcellular location">
    <subcellularLocation>
        <location evidence="1">Cell envelope</location>
    </subcellularLocation>
</comment>
<evidence type="ECO:0000256" key="2">
    <source>
        <dbReference type="ARBA" id="ARBA00022448"/>
    </source>
</evidence>
<dbReference type="SUPFAM" id="SSF53807">
    <property type="entry name" value="Helical backbone' metal receptor"/>
    <property type="match status" value="1"/>
</dbReference>
<dbReference type="EMBL" id="JBHTGQ010000018">
    <property type="protein sequence ID" value="MFC7749884.1"/>
    <property type="molecule type" value="Genomic_DNA"/>
</dbReference>
<evidence type="ECO:0000256" key="1">
    <source>
        <dbReference type="ARBA" id="ARBA00004196"/>
    </source>
</evidence>
<protein>
    <submittedName>
        <fullName evidence="7">Metal ABC transporter solute-binding protein, Zn/Mn family</fullName>
    </submittedName>
</protein>
<feature type="chain" id="PRO_5047422505" evidence="6">
    <location>
        <begin position="29"/>
        <end position="324"/>
    </location>
</feature>
<reference evidence="8" key="1">
    <citation type="journal article" date="2019" name="Int. J. Syst. Evol. Microbiol.">
        <title>The Global Catalogue of Microorganisms (GCM) 10K type strain sequencing project: providing services to taxonomists for standard genome sequencing and annotation.</title>
        <authorList>
            <consortium name="The Broad Institute Genomics Platform"/>
            <consortium name="The Broad Institute Genome Sequencing Center for Infectious Disease"/>
            <person name="Wu L."/>
            <person name="Ma J."/>
        </authorList>
    </citation>
    <scope>NUCLEOTIDE SEQUENCE [LARGE SCALE GENOMIC DNA]</scope>
    <source>
        <strain evidence="8">JCM 18657</strain>
    </source>
</reference>
<evidence type="ECO:0000256" key="6">
    <source>
        <dbReference type="SAM" id="SignalP"/>
    </source>
</evidence>
<evidence type="ECO:0000256" key="4">
    <source>
        <dbReference type="ARBA" id="ARBA00022729"/>
    </source>
</evidence>
<dbReference type="InterPro" id="IPR006129">
    <property type="entry name" value="AdhesinB"/>
</dbReference>
<dbReference type="InterPro" id="IPR050492">
    <property type="entry name" value="Bact_metal-bind_prot9"/>
</dbReference>
<evidence type="ECO:0000313" key="7">
    <source>
        <dbReference type="EMBL" id="MFC7749884.1"/>
    </source>
</evidence>
<dbReference type="Pfam" id="PF01297">
    <property type="entry name" value="ZnuA"/>
    <property type="match status" value="1"/>
</dbReference>
<dbReference type="PRINTS" id="PR00690">
    <property type="entry name" value="ADHESNFAMILY"/>
</dbReference>
<organism evidence="7 8">
    <name type="scientific">Paenibacillus thermoaerophilus</name>
    <dbReference type="NCBI Taxonomy" id="1215385"/>
    <lineage>
        <taxon>Bacteria</taxon>
        <taxon>Bacillati</taxon>
        <taxon>Bacillota</taxon>
        <taxon>Bacilli</taxon>
        <taxon>Bacillales</taxon>
        <taxon>Paenibacillaceae</taxon>
        <taxon>Paenibacillus</taxon>
    </lineage>
</organism>
<dbReference type="Gene3D" id="3.40.50.1980">
    <property type="entry name" value="Nitrogenase molybdenum iron protein domain"/>
    <property type="match status" value="2"/>
</dbReference>
<name>A0ABW2V153_9BACL</name>
<dbReference type="Proteomes" id="UP001596528">
    <property type="component" value="Unassembled WGS sequence"/>
</dbReference>
<comment type="caution">
    <text evidence="7">The sequence shown here is derived from an EMBL/GenBank/DDBJ whole genome shotgun (WGS) entry which is preliminary data.</text>
</comment>
<dbReference type="PRINTS" id="PR00691">
    <property type="entry name" value="ADHESINB"/>
</dbReference>
<feature type="signal peptide" evidence="6">
    <location>
        <begin position="1"/>
        <end position="28"/>
    </location>
</feature>
<accession>A0ABW2V153</accession>
<evidence type="ECO:0000256" key="3">
    <source>
        <dbReference type="ARBA" id="ARBA00022723"/>
    </source>
</evidence>
<gene>
    <name evidence="7" type="ORF">ACFQWB_08015</name>
</gene>